<dbReference type="Proteomes" id="UP000281549">
    <property type="component" value="Unassembled WGS sequence"/>
</dbReference>
<gene>
    <name evidence="2" type="ORF">ROZALSC1DRAFT_25846</name>
</gene>
<accession>A0A4P9YA11</accession>
<evidence type="ECO:0000256" key="1">
    <source>
        <dbReference type="SAM" id="MobiDB-lite"/>
    </source>
</evidence>
<feature type="compositionally biased region" description="Basic and acidic residues" evidence="1">
    <location>
        <begin position="180"/>
        <end position="189"/>
    </location>
</feature>
<sequence>MEISRTSFLNEGHLRSKGTKAIKGINSKSFLNFFKLSQASKCGEGSLNHLRSDQGWNPHIILPKAIDKQREHINRKEREFKEDKEVTTIVIDEDDEIVKRGVQCVEKEIEISKNEGDEGSQETWIEAEFDKLKNERENVLFEGLIIEDDEGGVDVVMGPESNQIETKVEEGGVMESSGVAERDMDKMKFEDDEGGVDVLMGSEFDQIETEVEK</sequence>
<name>A0A4P9YA11_ROZAC</name>
<proteinExistence type="predicted"/>
<reference evidence="3" key="1">
    <citation type="journal article" date="2018" name="Nat. Microbiol.">
        <title>Leveraging single-cell genomics to expand the fungal tree of life.</title>
        <authorList>
            <person name="Ahrendt S.R."/>
            <person name="Quandt C.A."/>
            <person name="Ciobanu D."/>
            <person name="Clum A."/>
            <person name="Salamov A."/>
            <person name="Andreopoulos B."/>
            <person name="Cheng J.F."/>
            <person name="Woyke T."/>
            <person name="Pelin A."/>
            <person name="Henrissat B."/>
            <person name="Reynolds N.K."/>
            <person name="Benny G.L."/>
            <person name="Smith M.E."/>
            <person name="James T.Y."/>
            <person name="Grigoriev I.V."/>
        </authorList>
    </citation>
    <scope>NUCLEOTIDE SEQUENCE [LARGE SCALE GENOMIC DNA]</scope>
    <source>
        <strain evidence="3">CSF55</strain>
    </source>
</reference>
<evidence type="ECO:0000313" key="2">
    <source>
        <dbReference type="EMBL" id="RKP15948.1"/>
    </source>
</evidence>
<protein>
    <submittedName>
        <fullName evidence="2">Uncharacterized protein</fullName>
    </submittedName>
</protein>
<feature type="region of interest" description="Disordered" evidence="1">
    <location>
        <begin position="166"/>
        <end position="194"/>
    </location>
</feature>
<organism evidence="2 3">
    <name type="scientific">Rozella allomycis (strain CSF55)</name>
    <dbReference type="NCBI Taxonomy" id="988480"/>
    <lineage>
        <taxon>Eukaryota</taxon>
        <taxon>Fungi</taxon>
        <taxon>Fungi incertae sedis</taxon>
        <taxon>Cryptomycota</taxon>
        <taxon>Cryptomycota incertae sedis</taxon>
        <taxon>Rozella</taxon>
    </lineage>
</organism>
<evidence type="ECO:0000313" key="3">
    <source>
        <dbReference type="Proteomes" id="UP000281549"/>
    </source>
</evidence>
<dbReference type="EMBL" id="ML007280">
    <property type="protein sequence ID" value="RKP15948.1"/>
    <property type="molecule type" value="Genomic_DNA"/>
</dbReference>
<dbReference type="AlphaFoldDB" id="A0A4P9YA11"/>